<proteinExistence type="predicted"/>
<evidence type="ECO:0000313" key="3">
    <source>
        <dbReference type="Proteomes" id="UP000070442"/>
    </source>
</evidence>
<keyword evidence="1" id="KW-1133">Transmembrane helix</keyword>
<evidence type="ECO:0000313" key="2">
    <source>
        <dbReference type="EMBL" id="KXB65779.1"/>
    </source>
</evidence>
<dbReference type="AlphaFoldDB" id="A0A134ADL0"/>
<dbReference type="OrthoDB" id="1696975at2"/>
<sequence length="162" mass="17921">MKEQFMATKKLRLLDILFIILLAAFLIVVVRQKTAEKEDMTGGNSIITIESDEIETPSTEAIKEGDICIDKRRNNTIGTVASFSVDKPIDNPTSEYTGIEDGRGEGKNFKSLRINVATRAKVGDDGIYINGTKCLLGEELTFTVGDLQIHGKIKNIEVENEK</sequence>
<name>A0A134ADL0_9FIRM</name>
<dbReference type="Proteomes" id="UP000070442">
    <property type="component" value="Unassembled WGS sequence"/>
</dbReference>
<dbReference type="Pfam" id="PF14221">
    <property type="entry name" value="DUF4330"/>
    <property type="match status" value="1"/>
</dbReference>
<evidence type="ECO:0000256" key="1">
    <source>
        <dbReference type="SAM" id="Phobius"/>
    </source>
</evidence>
<dbReference type="EMBL" id="LSDG01000039">
    <property type="protein sequence ID" value="KXB65779.1"/>
    <property type="molecule type" value="Genomic_DNA"/>
</dbReference>
<evidence type="ECO:0008006" key="4">
    <source>
        <dbReference type="Google" id="ProtNLM"/>
    </source>
</evidence>
<organism evidence="2 3">
    <name type="scientific">Aedoeadaptatus coxii</name>
    <dbReference type="NCBI Taxonomy" id="755172"/>
    <lineage>
        <taxon>Bacteria</taxon>
        <taxon>Bacillati</taxon>
        <taxon>Bacillota</taxon>
        <taxon>Tissierellia</taxon>
        <taxon>Tissierellales</taxon>
        <taxon>Peptoniphilaceae</taxon>
        <taxon>Aedoeadaptatus</taxon>
    </lineage>
</organism>
<feature type="transmembrane region" description="Helical" evidence="1">
    <location>
        <begin position="12"/>
        <end position="30"/>
    </location>
</feature>
<keyword evidence="3" id="KW-1185">Reference proteome</keyword>
<protein>
    <recommendedName>
        <fullName evidence="4">DUF4330 domain-containing protein</fullName>
    </recommendedName>
</protein>
<gene>
    <name evidence="2" type="ORF">HMPREF1863_01251</name>
</gene>
<dbReference type="InterPro" id="IPR025480">
    <property type="entry name" value="DUF4330"/>
</dbReference>
<keyword evidence="1" id="KW-0472">Membrane</keyword>
<dbReference type="PATRIC" id="fig|755172.3.peg.1215"/>
<comment type="caution">
    <text evidence="2">The sequence shown here is derived from an EMBL/GenBank/DDBJ whole genome shotgun (WGS) entry which is preliminary data.</text>
</comment>
<reference evidence="3" key="1">
    <citation type="submission" date="2016-01" db="EMBL/GenBank/DDBJ databases">
        <authorList>
            <person name="Mitreva M."/>
            <person name="Pepin K.H."/>
            <person name="Mihindukulasuriya K.A."/>
            <person name="Fulton R."/>
            <person name="Fronick C."/>
            <person name="O'Laughlin M."/>
            <person name="Miner T."/>
            <person name="Herter B."/>
            <person name="Rosa B.A."/>
            <person name="Cordes M."/>
            <person name="Tomlinson C."/>
            <person name="Wollam A."/>
            <person name="Palsikar V.B."/>
            <person name="Mardis E.R."/>
            <person name="Wilson R.K."/>
        </authorList>
    </citation>
    <scope>NUCLEOTIDE SEQUENCE [LARGE SCALE GENOMIC DNA]</scope>
    <source>
        <strain evidence="3">DNF00729</strain>
    </source>
</reference>
<accession>A0A134ADL0</accession>
<keyword evidence="1" id="KW-0812">Transmembrane</keyword>
<dbReference type="STRING" id="755172.HMPREF1863_01251"/>